<reference evidence="2 3" key="1">
    <citation type="submission" date="2019-06" db="EMBL/GenBank/DDBJ databases">
        <title>Whole genome shotgun sequence of Streptomyces spinoverrucosus NBRC 14228.</title>
        <authorList>
            <person name="Hosoyama A."/>
            <person name="Uohara A."/>
            <person name="Ohji S."/>
            <person name="Ichikawa N."/>
        </authorList>
    </citation>
    <scope>NUCLEOTIDE SEQUENCE [LARGE SCALE GENOMIC DNA]</scope>
    <source>
        <strain evidence="2 3">NBRC 14228</strain>
    </source>
</reference>
<name>A0A4Y3V8U2_9ACTN</name>
<dbReference type="InterPro" id="IPR003346">
    <property type="entry name" value="Transposase_20"/>
</dbReference>
<evidence type="ECO:0000259" key="1">
    <source>
        <dbReference type="Pfam" id="PF02371"/>
    </source>
</evidence>
<dbReference type="PANTHER" id="PTHR33055:SF3">
    <property type="entry name" value="PUTATIVE TRANSPOSASE FOR IS117-RELATED"/>
    <property type="match status" value="1"/>
</dbReference>
<gene>
    <name evidence="2" type="ORF">SSP24_10620</name>
</gene>
<dbReference type="GO" id="GO:0003677">
    <property type="term" value="F:DNA binding"/>
    <property type="evidence" value="ECO:0007669"/>
    <property type="project" value="InterPro"/>
</dbReference>
<dbReference type="GO" id="GO:0004803">
    <property type="term" value="F:transposase activity"/>
    <property type="evidence" value="ECO:0007669"/>
    <property type="project" value="InterPro"/>
</dbReference>
<dbReference type="AlphaFoldDB" id="A0A4Y3V8U2"/>
<dbReference type="PANTHER" id="PTHR33055">
    <property type="entry name" value="TRANSPOSASE FOR INSERTION SEQUENCE ELEMENT IS1111A"/>
    <property type="match status" value="1"/>
</dbReference>
<dbReference type="InterPro" id="IPR047650">
    <property type="entry name" value="Transpos_IS110"/>
</dbReference>
<organism evidence="2 3">
    <name type="scientific">Streptomyces spinoverrucosus</name>
    <dbReference type="NCBI Taxonomy" id="284043"/>
    <lineage>
        <taxon>Bacteria</taxon>
        <taxon>Bacillati</taxon>
        <taxon>Actinomycetota</taxon>
        <taxon>Actinomycetes</taxon>
        <taxon>Kitasatosporales</taxon>
        <taxon>Streptomycetaceae</taxon>
        <taxon>Streptomyces</taxon>
    </lineage>
</organism>
<keyword evidence="3" id="KW-1185">Reference proteome</keyword>
<protein>
    <recommendedName>
        <fullName evidence="1">Transposase IS116/IS110/IS902 C-terminal domain-containing protein</fullName>
    </recommendedName>
</protein>
<evidence type="ECO:0000313" key="3">
    <source>
        <dbReference type="Proteomes" id="UP000317881"/>
    </source>
</evidence>
<dbReference type="Proteomes" id="UP000317881">
    <property type="component" value="Unassembled WGS sequence"/>
</dbReference>
<feature type="domain" description="Transposase IS116/IS110/IS902 C-terminal" evidence="1">
    <location>
        <begin position="43"/>
        <end position="127"/>
    </location>
</feature>
<dbReference type="GO" id="GO:0006313">
    <property type="term" value="P:DNA transposition"/>
    <property type="evidence" value="ECO:0007669"/>
    <property type="project" value="InterPro"/>
</dbReference>
<dbReference type="Pfam" id="PF02371">
    <property type="entry name" value="Transposase_20"/>
    <property type="match status" value="1"/>
</dbReference>
<dbReference type="EMBL" id="BJND01000007">
    <property type="protein sequence ID" value="GEC03407.1"/>
    <property type="molecule type" value="Genomic_DNA"/>
</dbReference>
<accession>A0A4Y3V8U2</accession>
<sequence length="208" mass="22873">MPGEKRAAKLVCDLAHQLLALDEWIKDTDREIREVFRLDERAEVIESLPGMGGILGAEFLAIVGDLSGYADAGRLAAHAGLAPVSRDSGRRTGNHHRPKRYHRRLRHIFYMAAQTAMMRPGPSRDYYLKKRAEGLIHTQALPPSLRLTRPGRGAGRVRQNAEPTRLLCLWIETSNTSLNGTGALCVADSGPVTRSVARLKDLSSSKGT</sequence>
<comment type="caution">
    <text evidence="2">The sequence shown here is derived from an EMBL/GenBank/DDBJ whole genome shotgun (WGS) entry which is preliminary data.</text>
</comment>
<evidence type="ECO:0000313" key="2">
    <source>
        <dbReference type="EMBL" id="GEC03407.1"/>
    </source>
</evidence>
<proteinExistence type="predicted"/>